<accession>A0A059CUU4</accession>
<name>A0A059CUU4_EUCGR</name>
<proteinExistence type="predicted"/>
<dbReference type="AlphaFoldDB" id="A0A059CUU4"/>
<organism evidence="1">
    <name type="scientific">Eucalyptus grandis</name>
    <name type="common">Flooded gum</name>
    <dbReference type="NCBI Taxonomy" id="71139"/>
    <lineage>
        <taxon>Eukaryota</taxon>
        <taxon>Viridiplantae</taxon>
        <taxon>Streptophyta</taxon>
        <taxon>Embryophyta</taxon>
        <taxon>Tracheophyta</taxon>
        <taxon>Spermatophyta</taxon>
        <taxon>Magnoliopsida</taxon>
        <taxon>eudicotyledons</taxon>
        <taxon>Gunneridae</taxon>
        <taxon>Pentapetalae</taxon>
        <taxon>rosids</taxon>
        <taxon>malvids</taxon>
        <taxon>Myrtales</taxon>
        <taxon>Myrtaceae</taxon>
        <taxon>Myrtoideae</taxon>
        <taxon>Eucalypteae</taxon>
        <taxon>Eucalyptus</taxon>
    </lineage>
</organism>
<dbReference type="InParanoid" id="A0A059CUU4"/>
<gene>
    <name evidence="1" type="ORF">EUGRSUZ_C03546</name>
</gene>
<reference evidence="1" key="1">
    <citation type="submission" date="2013-07" db="EMBL/GenBank/DDBJ databases">
        <title>The genome of Eucalyptus grandis.</title>
        <authorList>
            <person name="Schmutz J."/>
            <person name="Hayes R."/>
            <person name="Myburg A."/>
            <person name="Tuskan G."/>
            <person name="Grattapaglia D."/>
            <person name="Rokhsar D.S."/>
        </authorList>
    </citation>
    <scope>NUCLEOTIDE SEQUENCE</scope>
    <source>
        <tissue evidence="1">Leaf extractions</tissue>
    </source>
</reference>
<evidence type="ECO:0000313" key="1">
    <source>
        <dbReference type="EMBL" id="KCW82152.1"/>
    </source>
</evidence>
<protein>
    <submittedName>
        <fullName evidence="1">Uncharacterized protein</fullName>
    </submittedName>
</protein>
<dbReference type="Gramene" id="KCW82152">
    <property type="protein sequence ID" value="KCW82152"/>
    <property type="gene ID" value="EUGRSUZ_C03546"/>
</dbReference>
<dbReference type="EMBL" id="KK198755">
    <property type="protein sequence ID" value="KCW82152.1"/>
    <property type="molecule type" value="Genomic_DNA"/>
</dbReference>
<sequence>MGTIVRALWRSGVCGSIGAAAELRTSLVQARVRRWEQRWQRIVASRAAAGARKRGDQLGLLAEGGAAAVAVLERAAGGRSGGGAPSGGDWQQRRWAFGSSREWARGGCRSQVTAVEVLQVTRQVAGVSVAEGRRTRMLGCGRWRQ</sequence>